<reference evidence="1" key="1">
    <citation type="submission" date="2025-02" db="EMBL/GenBank/DDBJ databases">
        <title>Complete genome sequences of 52 Bacillus and Priestia strains isolated from West-African fermentations and 26 reference strains from the DSMZ collection.</title>
        <authorList>
            <person name="Wiedenbein E.S."/>
            <person name="Canoy T.S."/>
            <person name="Hui Y."/>
            <person name="Parkouda C."/>
            <person name="Dawende C."/>
            <person name="Ametefe E."/>
            <person name="Jespersen L."/>
            <person name="Nielsen D.S."/>
        </authorList>
    </citation>
    <scope>NUCLEOTIDE SEQUENCE</scope>
    <source>
        <strain evidence="1">PRO56</strain>
    </source>
</reference>
<organism evidence="1 2">
    <name type="scientific">Bacillus subtilis</name>
    <dbReference type="NCBI Taxonomy" id="1423"/>
    <lineage>
        <taxon>Bacteria</taxon>
        <taxon>Bacillati</taxon>
        <taxon>Bacillota</taxon>
        <taxon>Bacilli</taxon>
        <taxon>Bacillales</taxon>
        <taxon>Bacillaceae</taxon>
        <taxon>Bacillus</taxon>
    </lineage>
</organism>
<gene>
    <name evidence="1" type="ORF">P5633_21695</name>
</gene>
<accession>A0AAX3RPV0</accession>
<evidence type="ECO:0000313" key="1">
    <source>
        <dbReference type="EMBL" id="WEY84797.1"/>
    </source>
</evidence>
<dbReference type="InterPro" id="IPR009319">
    <property type="entry name" value="Phage_A118_VSP1"/>
</dbReference>
<dbReference type="AlphaFoldDB" id="A0AAX3RPV0"/>
<dbReference type="Pfam" id="PF06152">
    <property type="entry name" value="Phage_min_cap2"/>
    <property type="match status" value="1"/>
</dbReference>
<proteinExistence type="predicted"/>
<evidence type="ECO:0000313" key="2">
    <source>
        <dbReference type="Proteomes" id="UP001214898"/>
    </source>
</evidence>
<dbReference type="Proteomes" id="UP001214898">
    <property type="component" value="Chromosome"/>
</dbReference>
<name>A0AAX3RPV0_BACIU</name>
<protein>
    <submittedName>
        <fullName evidence="1">Phage minor capsid protein</fullName>
    </submittedName>
</protein>
<dbReference type="EMBL" id="CP120576">
    <property type="protein sequence ID" value="WEY84797.1"/>
    <property type="molecule type" value="Genomic_DNA"/>
</dbReference>
<dbReference type="GO" id="GO:0005198">
    <property type="term" value="F:structural molecule activity"/>
    <property type="evidence" value="ECO:0007669"/>
    <property type="project" value="InterPro"/>
</dbReference>
<sequence length="368" mass="41861">MSLTPRQLDLFTSPLIEIYNAMESELLQNIASKLQTDEEETSETILSWQFQKLNQLQALTKENIEVLSERTGIAEETIYSILENAGFTGIAEQESFLQRVAKGGNLKQAPPVKEDPTIIDTLNTYYQQAKTKLNLTNSTILIQFQQVYRDIVNKTTAEVLSGLKTHQEALRSACIEYSKQGIPAFISRTGRKWSTEAHVGTVIRTVSNNVTNQMQEDRCASYGIDLVEISSHSGARPKCARYQGKVFSLSGNHPRYPPLSSTSYGEPDGLFGINCGHQKYAYIEGVSIRRNKPYNQRENAKAYEQSQKQRYIERQIRKAKNEANMLRAIGDEEGAAKAELKIRKRQAAMRAFIEETGRERRRYREQVY</sequence>